<proteinExistence type="predicted"/>
<dbReference type="AlphaFoldDB" id="A0A7Z7I8K9"/>
<evidence type="ECO:0000313" key="1">
    <source>
        <dbReference type="EMBL" id="SOE81304.1"/>
    </source>
</evidence>
<keyword evidence="2" id="KW-1185">Reference proteome</keyword>
<sequence>MHQQALVVATNADGSGGTVDTNANALQLDDARVSAAQWNVRTPEFNADRHNAQTLSTNLTSGTSVTVDATGANGSSGDINMLSTLRWRGDASLTLNASRSVTLSPVTTIANKGAGRLTLRADAIGIDNGGGITNRGTIDWSKSTGLVSALYDMNGTYAPGTIRSNATWLAAPYSGLKTQVTAYQLVNSMDDLSKVSLNLSGIYALGRDLDASSPSTPFEPIGLLSQTGFVGQFDGFGHAIKNLDISQNLEDGLPSGLFATIGQLGIVRNLRVLDASVAGQYGPVGILTGRSDGLISYAFTSGSSNNPGSGAGGLVGINTGVILRSGSSASAGSNATNGGLAGLNSGTIIQSYATGYVGDGSRSSAGGLVGDNSGLIRQSYSAGQVAALQSNGGLVDSNEGTIQESFAATVFNTYMPPTPGGIAASNTGRIANDVYWDTQKIGQTMGVRTGTAVPNQNGLTTAQMSMKASFGPTWNFGKHGTWVIPLGYDHPILQWQLAN</sequence>
<name>A0A7Z7I8K9_9BURK</name>
<protein>
    <recommendedName>
        <fullName evidence="3">Filamentous hemagglutinin-like protein</fullName>
    </recommendedName>
</protein>
<dbReference type="Proteomes" id="UP000219522">
    <property type="component" value="Unassembled WGS sequence"/>
</dbReference>
<comment type="caution">
    <text evidence="1">The sequence shown here is derived from an EMBL/GenBank/DDBJ whole genome shotgun (WGS) entry which is preliminary data.</text>
</comment>
<evidence type="ECO:0000313" key="2">
    <source>
        <dbReference type="Proteomes" id="UP000219522"/>
    </source>
</evidence>
<evidence type="ECO:0008006" key="3">
    <source>
        <dbReference type="Google" id="ProtNLM"/>
    </source>
</evidence>
<dbReference type="Gene3D" id="2.160.20.110">
    <property type="match status" value="1"/>
</dbReference>
<dbReference type="RefSeq" id="WP_097190298.1">
    <property type="nucleotide sequence ID" value="NZ_OCSU01000002.1"/>
</dbReference>
<dbReference type="EMBL" id="OCSU01000002">
    <property type="protein sequence ID" value="SOE81304.1"/>
    <property type="molecule type" value="Genomic_DNA"/>
</dbReference>
<reference evidence="1 2" key="1">
    <citation type="submission" date="2017-09" db="EMBL/GenBank/DDBJ databases">
        <authorList>
            <person name="Varghese N."/>
            <person name="Submissions S."/>
        </authorList>
    </citation>
    <scope>NUCLEOTIDE SEQUENCE [LARGE SCALE GENOMIC DNA]</scope>
    <source>
        <strain evidence="1 2">OK806</strain>
    </source>
</reference>
<accession>A0A7Z7I8K9</accession>
<gene>
    <name evidence="1" type="ORF">SAMN05446927_4581</name>
</gene>
<organism evidence="1 2">
    <name type="scientific">Caballeronia arationis</name>
    <dbReference type="NCBI Taxonomy" id="1777142"/>
    <lineage>
        <taxon>Bacteria</taxon>
        <taxon>Pseudomonadati</taxon>
        <taxon>Pseudomonadota</taxon>
        <taxon>Betaproteobacteria</taxon>
        <taxon>Burkholderiales</taxon>
        <taxon>Burkholderiaceae</taxon>
        <taxon>Caballeronia</taxon>
    </lineage>
</organism>